<dbReference type="SUPFAM" id="SSF55785">
    <property type="entry name" value="PYP-like sensor domain (PAS domain)"/>
    <property type="match status" value="1"/>
</dbReference>
<evidence type="ECO:0000256" key="2">
    <source>
        <dbReference type="ARBA" id="ARBA00004651"/>
    </source>
</evidence>
<dbReference type="InterPro" id="IPR036890">
    <property type="entry name" value="HATPase_C_sf"/>
</dbReference>
<dbReference type="CDD" id="cd00130">
    <property type="entry name" value="PAS"/>
    <property type="match status" value="1"/>
</dbReference>
<dbReference type="PROSITE" id="PS50885">
    <property type="entry name" value="HAMP"/>
    <property type="match status" value="1"/>
</dbReference>
<dbReference type="Gene3D" id="3.30.450.20">
    <property type="entry name" value="PAS domain"/>
    <property type="match status" value="2"/>
</dbReference>
<keyword evidence="14" id="KW-0175">Coiled coil</keyword>
<dbReference type="InterPro" id="IPR003594">
    <property type="entry name" value="HATPase_dom"/>
</dbReference>
<evidence type="ECO:0000256" key="11">
    <source>
        <dbReference type="ARBA" id="ARBA00022989"/>
    </source>
</evidence>
<evidence type="ECO:0000259" key="18">
    <source>
        <dbReference type="PROSITE" id="PS50885"/>
    </source>
</evidence>
<dbReference type="RefSeq" id="WP_229751733.1">
    <property type="nucleotide sequence ID" value="NZ_BMHQ01000001.1"/>
</dbReference>
<reference evidence="19" key="1">
    <citation type="journal article" date="2014" name="Int. J. Syst. Evol. Microbiol.">
        <title>Complete genome sequence of Corynebacterium casei LMG S-19264T (=DSM 44701T), isolated from a smear-ripened cheese.</title>
        <authorList>
            <consortium name="US DOE Joint Genome Institute (JGI-PGF)"/>
            <person name="Walter F."/>
            <person name="Albersmeier A."/>
            <person name="Kalinowski J."/>
            <person name="Ruckert C."/>
        </authorList>
    </citation>
    <scope>NUCLEOTIDE SEQUENCE</scope>
    <source>
        <strain evidence="19">CGMCC 1.15179</strain>
    </source>
</reference>
<evidence type="ECO:0000256" key="10">
    <source>
        <dbReference type="ARBA" id="ARBA00022840"/>
    </source>
</evidence>
<proteinExistence type="predicted"/>
<dbReference type="PRINTS" id="PR00344">
    <property type="entry name" value="BCTRLSENSOR"/>
</dbReference>
<comment type="caution">
    <text evidence="19">The sequence shown here is derived from an EMBL/GenBank/DDBJ whole genome shotgun (WGS) entry which is preliminary data.</text>
</comment>
<dbReference type="CDD" id="cd06225">
    <property type="entry name" value="HAMP"/>
    <property type="match status" value="1"/>
</dbReference>
<evidence type="ECO:0000313" key="19">
    <source>
        <dbReference type="EMBL" id="GGE05808.1"/>
    </source>
</evidence>
<feature type="domain" description="PAC" evidence="17">
    <location>
        <begin position="329"/>
        <end position="382"/>
    </location>
</feature>
<dbReference type="GO" id="GO:0000155">
    <property type="term" value="F:phosphorelay sensor kinase activity"/>
    <property type="evidence" value="ECO:0007669"/>
    <property type="project" value="InterPro"/>
</dbReference>
<evidence type="ECO:0000256" key="15">
    <source>
        <dbReference type="SAM" id="Phobius"/>
    </source>
</evidence>
<evidence type="ECO:0000256" key="7">
    <source>
        <dbReference type="ARBA" id="ARBA00022692"/>
    </source>
</evidence>
<evidence type="ECO:0000256" key="3">
    <source>
        <dbReference type="ARBA" id="ARBA00012438"/>
    </source>
</evidence>
<dbReference type="Gene3D" id="1.10.8.500">
    <property type="entry name" value="HAMP domain in histidine kinase"/>
    <property type="match status" value="1"/>
</dbReference>
<keyword evidence="12" id="KW-0902">Two-component regulatory system</keyword>
<keyword evidence="6" id="KW-0808">Transferase</keyword>
<accession>A0A8J2Y8L5</accession>
<evidence type="ECO:0000256" key="9">
    <source>
        <dbReference type="ARBA" id="ARBA00022777"/>
    </source>
</evidence>
<dbReference type="PROSITE" id="PS50109">
    <property type="entry name" value="HIS_KIN"/>
    <property type="match status" value="1"/>
</dbReference>
<keyword evidence="8" id="KW-0547">Nucleotide-binding</keyword>
<dbReference type="InterPro" id="IPR057640">
    <property type="entry name" value="Cache_WalK"/>
</dbReference>
<keyword evidence="4" id="KW-1003">Cell membrane</keyword>
<feature type="domain" description="Histidine kinase" evidence="16">
    <location>
        <begin position="386"/>
        <end position="606"/>
    </location>
</feature>
<dbReference type="InterPro" id="IPR003660">
    <property type="entry name" value="HAMP_dom"/>
</dbReference>
<dbReference type="EMBL" id="BMHQ01000001">
    <property type="protein sequence ID" value="GGE05808.1"/>
    <property type="molecule type" value="Genomic_DNA"/>
</dbReference>
<dbReference type="InterPro" id="IPR000700">
    <property type="entry name" value="PAS-assoc_C"/>
</dbReference>
<dbReference type="SUPFAM" id="SSF47384">
    <property type="entry name" value="Homodimeric domain of signal transducing histidine kinase"/>
    <property type="match status" value="1"/>
</dbReference>
<keyword evidence="5" id="KW-0597">Phosphoprotein</keyword>
<dbReference type="EC" id="2.7.13.3" evidence="3"/>
<dbReference type="GO" id="GO:0016036">
    <property type="term" value="P:cellular response to phosphate starvation"/>
    <property type="evidence" value="ECO:0007669"/>
    <property type="project" value="TreeGrafter"/>
</dbReference>
<dbReference type="AlphaFoldDB" id="A0A8J2Y8L5"/>
<evidence type="ECO:0000259" key="17">
    <source>
        <dbReference type="PROSITE" id="PS50113"/>
    </source>
</evidence>
<dbReference type="Proteomes" id="UP000625210">
    <property type="component" value="Unassembled WGS sequence"/>
</dbReference>
<evidence type="ECO:0000259" key="16">
    <source>
        <dbReference type="PROSITE" id="PS50109"/>
    </source>
</evidence>
<reference evidence="19" key="2">
    <citation type="submission" date="2020-09" db="EMBL/GenBank/DDBJ databases">
        <authorList>
            <person name="Sun Q."/>
            <person name="Zhou Y."/>
        </authorList>
    </citation>
    <scope>NUCLEOTIDE SEQUENCE</scope>
    <source>
        <strain evidence="19">CGMCC 1.15179</strain>
    </source>
</reference>
<evidence type="ECO:0000256" key="1">
    <source>
        <dbReference type="ARBA" id="ARBA00000085"/>
    </source>
</evidence>
<evidence type="ECO:0000256" key="4">
    <source>
        <dbReference type="ARBA" id="ARBA00022475"/>
    </source>
</evidence>
<dbReference type="PROSITE" id="PS50113">
    <property type="entry name" value="PAC"/>
    <property type="match status" value="1"/>
</dbReference>
<evidence type="ECO:0000256" key="8">
    <source>
        <dbReference type="ARBA" id="ARBA00022741"/>
    </source>
</evidence>
<gene>
    <name evidence="19" type="ORF">GCM10011571_03660</name>
</gene>
<keyword evidence="9 19" id="KW-0418">Kinase</keyword>
<dbReference type="Pfam" id="PF23846">
    <property type="entry name" value="Cache_WalK"/>
    <property type="match status" value="1"/>
</dbReference>
<dbReference type="PANTHER" id="PTHR45453">
    <property type="entry name" value="PHOSPHATE REGULON SENSOR PROTEIN PHOR"/>
    <property type="match status" value="1"/>
</dbReference>
<dbReference type="InterPro" id="IPR050351">
    <property type="entry name" value="BphY/WalK/GraS-like"/>
</dbReference>
<dbReference type="InterPro" id="IPR000014">
    <property type="entry name" value="PAS"/>
</dbReference>
<evidence type="ECO:0000256" key="13">
    <source>
        <dbReference type="ARBA" id="ARBA00023136"/>
    </source>
</evidence>
<keyword evidence="13 15" id="KW-0472">Membrane</keyword>
<dbReference type="CDD" id="cd00075">
    <property type="entry name" value="HATPase"/>
    <property type="match status" value="1"/>
</dbReference>
<dbReference type="GO" id="GO:0005886">
    <property type="term" value="C:plasma membrane"/>
    <property type="evidence" value="ECO:0007669"/>
    <property type="project" value="UniProtKB-SubCell"/>
</dbReference>
<dbReference type="PANTHER" id="PTHR45453:SF1">
    <property type="entry name" value="PHOSPHATE REGULON SENSOR PROTEIN PHOR"/>
    <property type="match status" value="1"/>
</dbReference>
<dbReference type="SMART" id="SM00388">
    <property type="entry name" value="HisKA"/>
    <property type="match status" value="1"/>
</dbReference>
<dbReference type="Gene3D" id="1.10.287.130">
    <property type="match status" value="1"/>
</dbReference>
<evidence type="ECO:0000256" key="5">
    <source>
        <dbReference type="ARBA" id="ARBA00022553"/>
    </source>
</evidence>
<dbReference type="InterPro" id="IPR005467">
    <property type="entry name" value="His_kinase_dom"/>
</dbReference>
<dbReference type="InterPro" id="IPR004358">
    <property type="entry name" value="Sig_transdc_His_kin-like_C"/>
</dbReference>
<dbReference type="InterPro" id="IPR003661">
    <property type="entry name" value="HisK_dim/P_dom"/>
</dbReference>
<dbReference type="Pfam" id="PF00672">
    <property type="entry name" value="HAMP"/>
    <property type="match status" value="1"/>
</dbReference>
<keyword evidence="10" id="KW-0067">ATP-binding</keyword>
<dbReference type="InterPro" id="IPR029151">
    <property type="entry name" value="Sensor-like_sf"/>
</dbReference>
<dbReference type="FunFam" id="3.30.565.10:FF:000006">
    <property type="entry name" value="Sensor histidine kinase WalK"/>
    <property type="match status" value="1"/>
</dbReference>
<feature type="transmembrane region" description="Helical" evidence="15">
    <location>
        <begin position="188"/>
        <end position="207"/>
    </location>
</feature>
<dbReference type="FunFam" id="1.10.287.130:FF:000001">
    <property type="entry name" value="Two-component sensor histidine kinase"/>
    <property type="match status" value="1"/>
</dbReference>
<evidence type="ECO:0000256" key="14">
    <source>
        <dbReference type="SAM" id="Coils"/>
    </source>
</evidence>
<dbReference type="Gene3D" id="3.30.565.10">
    <property type="entry name" value="Histidine kinase-like ATPase, C-terminal domain"/>
    <property type="match status" value="1"/>
</dbReference>
<organism evidence="19 20">
    <name type="scientific">Marinithermofilum abyssi</name>
    <dbReference type="NCBI Taxonomy" id="1571185"/>
    <lineage>
        <taxon>Bacteria</taxon>
        <taxon>Bacillati</taxon>
        <taxon>Bacillota</taxon>
        <taxon>Bacilli</taxon>
        <taxon>Bacillales</taxon>
        <taxon>Thermoactinomycetaceae</taxon>
        <taxon>Marinithermofilum</taxon>
    </lineage>
</organism>
<dbReference type="SMART" id="SM00091">
    <property type="entry name" value="PAS"/>
    <property type="match status" value="1"/>
</dbReference>
<name>A0A8J2Y8L5_9BACL</name>
<dbReference type="InterPro" id="IPR013656">
    <property type="entry name" value="PAS_4"/>
</dbReference>
<keyword evidence="7 15" id="KW-0812">Transmembrane</keyword>
<dbReference type="SUPFAM" id="SSF103190">
    <property type="entry name" value="Sensory domain-like"/>
    <property type="match status" value="1"/>
</dbReference>
<comment type="catalytic activity">
    <reaction evidence="1">
        <text>ATP + protein L-histidine = ADP + protein N-phospho-L-histidine.</text>
        <dbReference type="EC" id="2.7.13.3"/>
    </reaction>
</comment>
<sequence>MNKWLRMLNSIQWKLVIIYILLILIAMQLIGVYFFRQLEQYYERSFRDTLNNQANLIQAQIQRQNDLARVLSDPRMDEDDKRKEIDKVLESLFILNKNNTLQIVDQEGIVISTTSNEKKQVGKKNIKVNKVLQGTLSTEQQIQRDSSGKRIMTVSYALKQSNGQTIGAVYIEAPMEDMYLNIREINWILIRITMAALFGTALLNILLARTITNPVKEITEQATIMAEGDFNRKVNVKSQDEIGQLGAAFNYLTRRLQEALSQNEEEKRKLESVLLNMSDGVIATDRNGRVIVTNHRAGEILDRPVKEGSQINQVLPLSQPITLPLEEERETYLELTPTDEEEPTIVKLSFTPIKRPDEETVGLITVLQDVTEEEKLERQRKEFVANVSHELRTPLTTIKSYLEALDEGGAMEDPELASRFLRVTRGEADRMTRLINDLLQLSRMDAKNTRFNKQSISLKDVLEGVADRFSVQCKQKEISFRLNVPEHLPRIYADRDQIDQVLDNLLSNAVKYTPEGRSITVSAQRRSDGFVAVSVADTGIGIPKKDLDRIFERFYRVDKARSRSMGGTGLGLSIAREIVKAHGGEIHIDSEYGKGTTVTFSLPPCEPEVVG</sequence>
<dbReference type="Pfam" id="PF00512">
    <property type="entry name" value="HisKA"/>
    <property type="match status" value="1"/>
</dbReference>
<comment type="subcellular location">
    <subcellularLocation>
        <location evidence="2">Cell membrane</location>
        <topology evidence="2">Multi-pass membrane protein</topology>
    </subcellularLocation>
</comment>
<keyword evidence="20" id="KW-1185">Reference proteome</keyword>
<dbReference type="SUPFAM" id="SSF55874">
    <property type="entry name" value="ATPase domain of HSP90 chaperone/DNA topoisomerase II/histidine kinase"/>
    <property type="match status" value="1"/>
</dbReference>
<dbReference type="GO" id="GO:0004721">
    <property type="term" value="F:phosphoprotein phosphatase activity"/>
    <property type="evidence" value="ECO:0007669"/>
    <property type="project" value="TreeGrafter"/>
</dbReference>
<feature type="transmembrane region" description="Helical" evidence="15">
    <location>
        <begin position="12"/>
        <end position="35"/>
    </location>
</feature>
<dbReference type="SUPFAM" id="SSF158472">
    <property type="entry name" value="HAMP domain-like"/>
    <property type="match status" value="1"/>
</dbReference>
<dbReference type="InterPro" id="IPR036097">
    <property type="entry name" value="HisK_dim/P_sf"/>
</dbReference>
<evidence type="ECO:0000313" key="20">
    <source>
        <dbReference type="Proteomes" id="UP000625210"/>
    </source>
</evidence>
<feature type="coiled-coil region" evidence="14">
    <location>
        <begin position="249"/>
        <end position="276"/>
    </location>
</feature>
<dbReference type="CDD" id="cd00082">
    <property type="entry name" value="HisKA"/>
    <property type="match status" value="1"/>
</dbReference>
<evidence type="ECO:0000256" key="12">
    <source>
        <dbReference type="ARBA" id="ARBA00023012"/>
    </source>
</evidence>
<dbReference type="SMART" id="SM00304">
    <property type="entry name" value="HAMP"/>
    <property type="match status" value="1"/>
</dbReference>
<dbReference type="Pfam" id="PF02518">
    <property type="entry name" value="HATPase_c"/>
    <property type="match status" value="1"/>
</dbReference>
<dbReference type="InterPro" id="IPR035965">
    <property type="entry name" value="PAS-like_dom_sf"/>
</dbReference>
<feature type="domain" description="HAMP" evidence="18">
    <location>
        <begin position="209"/>
        <end position="261"/>
    </location>
</feature>
<dbReference type="SMART" id="SM00387">
    <property type="entry name" value="HATPase_c"/>
    <property type="match status" value="1"/>
</dbReference>
<keyword evidence="11 15" id="KW-1133">Transmembrane helix</keyword>
<dbReference type="GO" id="GO:0005524">
    <property type="term" value="F:ATP binding"/>
    <property type="evidence" value="ECO:0007669"/>
    <property type="project" value="UniProtKB-KW"/>
</dbReference>
<protein>
    <recommendedName>
        <fullName evidence="3">histidine kinase</fullName>
        <ecNumber evidence="3">2.7.13.3</ecNumber>
    </recommendedName>
</protein>
<dbReference type="Pfam" id="PF08448">
    <property type="entry name" value="PAS_4"/>
    <property type="match status" value="1"/>
</dbReference>
<evidence type="ECO:0000256" key="6">
    <source>
        <dbReference type="ARBA" id="ARBA00022679"/>
    </source>
</evidence>